<dbReference type="AlphaFoldDB" id="A0A2B7YJX2"/>
<evidence type="ECO:0000313" key="5">
    <source>
        <dbReference type="Proteomes" id="UP000224634"/>
    </source>
</evidence>
<evidence type="ECO:0000313" key="4">
    <source>
        <dbReference type="EMBL" id="PGH21480.1"/>
    </source>
</evidence>
<comment type="caution">
    <text evidence="4">The sequence shown here is derived from an EMBL/GenBank/DDBJ whole genome shotgun (WGS) entry which is preliminary data.</text>
</comment>
<protein>
    <recommendedName>
        <fullName evidence="3">Chromo domain-containing protein</fullName>
    </recommendedName>
</protein>
<feature type="region of interest" description="Disordered" evidence="2">
    <location>
        <begin position="271"/>
        <end position="469"/>
    </location>
</feature>
<dbReference type="STRING" id="1447883.A0A2B7YJX2"/>
<comment type="subunit">
    <text evidence="1">Component of the NuA4 histone acetyltransferase complex.</text>
</comment>
<proteinExistence type="predicted"/>
<dbReference type="PROSITE" id="PS50013">
    <property type="entry name" value="CHROMO_2"/>
    <property type="match status" value="1"/>
</dbReference>
<name>A0A2B7YJX2_POLH7</name>
<feature type="compositionally biased region" description="Polar residues" evidence="2">
    <location>
        <begin position="184"/>
        <end position="213"/>
    </location>
</feature>
<dbReference type="SUPFAM" id="SSF54160">
    <property type="entry name" value="Chromo domain-like"/>
    <property type="match status" value="1"/>
</dbReference>
<dbReference type="EMBL" id="PDNA01000034">
    <property type="protein sequence ID" value="PGH21480.1"/>
    <property type="molecule type" value="Genomic_DNA"/>
</dbReference>
<feature type="compositionally biased region" description="Low complexity" evidence="2">
    <location>
        <begin position="427"/>
        <end position="461"/>
    </location>
</feature>
<dbReference type="OrthoDB" id="4187800at2759"/>
<keyword evidence="5" id="KW-1185">Reference proteome</keyword>
<feature type="compositionally biased region" description="Polar residues" evidence="2">
    <location>
        <begin position="358"/>
        <end position="367"/>
    </location>
</feature>
<dbReference type="CDD" id="cd00024">
    <property type="entry name" value="CD_CSD"/>
    <property type="match status" value="1"/>
</dbReference>
<feature type="region of interest" description="Disordered" evidence="2">
    <location>
        <begin position="165"/>
        <end position="233"/>
    </location>
</feature>
<evidence type="ECO:0000256" key="1">
    <source>
        <dbReference type="ARBA" id="ARBA00011353"/>
    </source>
</evidence>
<feature type="domain" description="Chromo" evidence="3">
    <location>
        <begin position="483"/>
        <end position="543"/>
    </location>
</feature>
<gene>
    <name evidence="4" type="ORF">AJ80_03147</name>
</gene>
<sequence>MSSPVGVLVLNVQQSAILRSQRMETLHFATGISALPAALENNGLRVFDTSTRRFWSRQDVATRNTAPAGMVTFAGCIEKSIISWVRLTRQFLESYLEISNGGLHPPPALTPGLVLPTTSISRADIPLTTKLYRQILHTARIQSTSIYPRTFVAMFNIKFYDPTSVPQRHKKPLKPVKSTAPFHSPSTPASASQDFPESSTTQNPPKCSTYQISRKSHPLPPRSPSVASENCPWKVQGAPQNDFDRALKQLDVVETVDLTGDSSVVSHISGELEKSLDSAPPPLKGNQSNASGRSPCLPGSLVPNDDSDYSAAISELPNPSDSLPEEAEDRTGLSGQHRIRNAPTAGIRHTPDPEILDSQPSVQSISHGSIRPLGGGEVTADESDSGRSSGVDIDHTSGDKPREAPIRAQKRKRLSPQRAGSSRCRRSISTPSLSSVSLLALDTSDSEADSSSSDSMNPPSRQRQRQPPRPVMVLRDGVKRQEWPVDRIIDSGIVSMGGKLQLRYFVGWTGYEPSWEPSYNLIGSKLLVDEFHKNYPNRPSLASLSRFLSSVRLSKHSGRPPSAKRHKKVCSGI</sequence>
<dbReference type="InterPro" id="IPR016197">
    <property type="entry name" value="Chromo-like_dom_sf"/>
</dbReference>
<organism evidence="4 5">
    <name type="scientific">Polytolypa hystricis (strain UAMH7299)</name>
    <dbReference type="NCBI Taxonomy" id="1447883"/>
    <lineage>
        <taxon>Eukaryota</taxon>
        <taxon>Fungi</taxon>
        <taxon>Dikarya</taxon>
        <taxon>Ascomycota</taxon>
        <taxon>Pezizomycotina</taxon>
        <taxon>Eurotiomycetes</taxon>
        <taxon>Eurotiomycetidae</taxon>
        <taxon>Onygenales</taxon>
        <taxon>Onygenales incertae sedis</taxon>
        <taxon>Polytolypa</taxon>
    </lineage>
</organism>
<reference evidence="4 5" key="1">
    <citation type="submission" date="2017-10" db="EMBL/GenBank/DDBJ databases">
        <title>Comparative genomics in systemic dimorphic fungi from Ajellomycetaceae.</title>
        <authorList>
            <person name="Munoz J.F."/>
            <person name="Mcewen J.G."/>
            <person name="Clay O.K."/>
            <person name="Cuomo C.A."/>
        </authorList>
    </citation>
    <scope>NUCLEOTIDE SEQUENCE [LARGE SCALE GENOMIC DNA]</scope>
    <source>
        <strain evidence="4 5">UAMH7299</strain>
    </source>
</reference>
<evidence type="ECO:0000256" key="2">
    <source>
        <dbReference type="SAM" id="MobiDB-lite"/>
    </source>
</evidence>
<dbReference type="GO" id="GO:0006338">
    <property type="term" value="P:chromatin remodeling"/>
    <property type="evidence" value="ECO:0007669"/>
    <property type="project" value="UniProtKB-ARBA"/>
</dbReference>
<evidence type="ECO:0000259" key="3">
    <source>
        <dbReference type="PROSITE" id="PS50013"/>
    </source>
</evidence>
<feature type="compositionally biased region" description="Basic and acidic residues" evidence="2">
    <location>
        <begin position="392"/>
        <end position="405"/>
    </location>
</feature>
<dbReference type="Gene3D" id="2.40.50.40">
    <property type="match status" value="1"/>
</dbReference>
<dbReference type="InterPro" id="IPR000953">
    <property type="entry name" value="Chromo/chromo_shadow_dom"/>
</dbReference>
<dbReference type="Proteomes" id="UP000224634">
    <property type="component" value="Unassembled WGS sequence"/>
</dbReference>
<accession>A0A2B7YJX2</accession>